<gene>
    <name evidence="3" type="ORF">ASIM_LOCUS11641</name>
</gene>
<evidence type="ECO:0000256" key="1">
    <source>
        <dbReference type="SAM" id="MobiDB-lite"/>
    </source>
</evidence>
<dbReference type="AlphaFoldDB" id="A0A0M3JVC6"/>
<feature type="compositionally biased region" description="Basic and acidic residues" evidence="1">
    <location>
        <begin position="236"/>
        <end position="255"/>
    </location>
</feature>
<reference evidence="5" key="1">
    <citation type="submission" date="2017-02" db="UniProtKB">
        <authorList>
            <consortium name="WormBaseParasite"/>
        </authorList>
    </citation>
    <scope>IDENTIFICATION</scope>
</reference>
<proteinExistence type="predicted"/>
<feature type="compositionally biased region" description="Acidic residues" evidence="1">
    <location>
        <begin position="305"/>
        <end position="317"/>
    </location>
</feature>
<feature type="compositionally biased region" description="Basic and acidic residues" evidence="1">
    <location>
        <begin position="161"/>
        <end position="173"/>
    </location>
</feature>
<feature type="compositionally biased region" description="Polar residues" evidence="1">
    <location>
        <begin position="99"/>
        <end position="108"/>
    </location>
</feature>
<keyword evidence="2" id="KW-0812">Transmembrane</keyword>
<keyword evidence="2" id="KW-1133">Transmembrane helix</keyword>
<name>A0A0M3JVC6_ANISI</name>
<feature type="region of interest" description="Disordered" evidence="1">
    <location>
        <begin position="198"/>
        <end position="336"/>
    </location>
</feature>
<feature type="compositionally biased region" description="Low complexity" evidence="1">
    <location>
        <begin position="89"/>
        <end position="98"/>
    </location>
</feature>
<feature type="compositionally biased region" description="Basic residues" evidence="1">
    <location>
        <begin position="209"/>
        <end position="218"/>
    </location>
</feature>
<evidence type="ECO:0000256" key="2">
    <source>
        <dbReference type="SAM" id="Phobius"/>
    </source>
</evidence>
<feature type="transmembrane region" description="Helical" evidence="2">
    <location>
        <begin position="6"/>
        <end position="24"/>
    </location>
</feature>
<evidence type="ECO:0000313" key="4">
    <source>
        <dbReference type="Proteomes" id="UP000267096"/>
    </source>
</evidence>
<evidence type="ECO:0000313" key="3">
    <source>
        <dbReference type="EMBL" id="VDK45503.1"/>
    </source>
</evidence>
<feature type="compositionally biased region" description="Pro residues" evidence="1">
    <location>
        <begin position="124"/>
        <end position="133"/>
    </location>
</feature>
<feature type="compositionally biased region" description="Low complexity" evidence="1">
    <location>
        <begin position="110"/>
        <end position="123"/>
    </location>
</feature>
<feature type="compositionally biased region" description="Polar residues" evidence="1">
    <location>
        <begin position="74"/>
        <end position="88"/>
    </location>
</feature>
<sequence>MPSVVDLLTILSTLWVWMFVVLCMSKKRFFERNYFTRFTHKANEAVINDDTTAAATFSAEAKTAIEKNDDLVQPSGSNQTPETIPPSNQQQQQQQQQQPDNRPTSNFASPPKTQQPSTQTNPPTTAPAQPPTIPQTQAPRKEDSATNNKIEPNAEQANIKQQDKNNVKSVESDKQPALFQKLNIFAAAARKFKLAVYPLKGIERDKSVKKSIKAKKPKSPLNKKPDAGNVSAAVNEPDKPTEPKFLSEKSCKNDERNDDEPQFESVKKAAPKKKPTEELFKSCKVSKKPQHKGGESATGGGKGGEEEDDEDYDEGDDTLQGVKSLKQDLSIPSTVE</sequence>
<dbReference type="Proteomes" id="UP000267096">
    <property type="component" value="Unassembled WGS sequence"/>
</dbReference>
<organism evidence="5">
    <name type="scientific">Anisakis simplex</name>
    <name type="common">Herring worm</name>
    <dbReference type="NCBI Taxonomy" id="6269"/>
    <lineage>
        <taxon>Eukaryota</taxon>
        <taxon>Metazoa</taxon>
        <taxon>Ecdysozoa</taxon>
        <taxon>Nematoda</taxon>
        <taxon>Chromadorea</taxon>
        <taxon>Rhabditida</taxon>
        <taxon>Spirurina</taxon>
        <taxon>Ascaridomorpha</taxon>
        <taxon>Ascaridoidea</taxon>
        <taxon>Anisakidae</taxon>
        <taxon>Anisakis</taxon>
        <taxon>Anisakis simplex complex</taxon>
    </lineage>
</organism>
<feature type="region of interest" description="Disordered" evidence="1">
    <location>
        <begin position="68"/>
        <end position="173"/>
    </location>
</feature>
<feature type="compositionally biased region" description="Polar residues" evidence="1">
    <location>
        <begin position="145"/>
        <end position="160"/>
    </location>
</feature>
<keyword evidence="4" id="KW-1185">Reference proteome</keyword>
<dbReference type="WBParaSite" id="ASIM_0001217501-mRNA-1">
    <property type="protein sequence ID" value="ASIM_0001217501-mRNA-1"/>
    <property type="gene ID" value="ASIM_0001217501"/>
</dbReference>
<evidence type="ECO:0000313" key="5">
    <source>
        <dbReference type="WBParaSite" id="ASIM_0001217501-mRNA-1"/>
    </source>
</evidence>
<accession>A0A0M3JVC6</accession>
<dbReference type="EMBL" id="UYRR01031089">
    <property type="protein sequence ID" value="VDK45503.1"/>
    <property type="molecule type" value="Genomic_DNA"/>
</dbReference>
<reference evidence="3 4" key="2">
    <citation type="submission" date="2018-11" db="EMBL/GenBank/DDBJ databases">
        <authorList>
            <consortium name="Pathogen Informatics"/>
        </authorList>
    </citation>
    <scope>NUCLEOTIDE SEQUENCE [LARGE SCALE GENOMIC DNA]</scope>
</reference>
<keyword evidence="2" id="KW-0472">Membrane</keyword>
<protein>
    <submittedName>
        <fullName evidence="3 5">Uncharacterized protein</fullName>
    </submittedName>
</protein>